<dbReference type="Proteomes" id="UP000640052">
    <property type="component" value="Unassembled WGS sequence"/>
</dbReference>
<comment type="caution">
    <text evidence="1">The sequence shown here is derived from an EMBL/GenBank/DDBJ whole genome shotgun (WGS) entry which is preliminary data.</text>
</comment>
<evidence type="ECO:0000313" key="1">
    <source>
        <dbReference type="EMBL" id="GIH24614.1"/>
    </source>
</evidence>
<reference evidence="1" key="1">
    <citation type="submission" date="2021-01" db="EMBL/GenBank/DDBJ databases">
        <title>Whole genome shotgun sequence of Acrocarpospora phusangensis NBRC 108782.</title>
        <authorList>
            <person name="Komaki H."/>
            <person name="Tamura T."/>
        </authorList>
    </citation>
    <scope>NUCLEOTIDE SEQUENCE</scope>
    <source>
        <strain evidence="1">NBRC 108782</strain>
    </source>
</reference>
<dbReference type="EMBL" id="BOOA01000020">
    <property type="protein sequence ID" value="GIH24614.1"/>
    <property type="molecule type" value="Genomic_DNA"/>
</dbReference>
<accession>A0A919Q8T3</accession>
<organism evidence="1 2">
    <name type="scientific">Acrocarpospora phusangensis</name>
    <dbReference type="NCBI Taxonomy" id="1070424"/>
    <lineage>
        <taxon>Bacteria</taxon>
        <taxon>Bacillati</taxon>
        <taxon>Actinomycetota</taxon>
        <taxon>Actinomycetes</taxon>
        <taxon>Streptosporangiales</taxon>
        <taxon>Streptosporangiaceae</taxon>
        <taxon>Acrocarpospora</taxon>
    </lineage>
</organism>
<evidence type="ECO:0000313" key="2">
    <source>
        <dbReference type="Proteomes" id="UP000640052"/>
    </source>
</evidence>
<gene>
    <name evidence="1" type="ORF">Aph01nite_29240</name>
</gene>
<proteinExistence type="predicted"/>
<name>A0A919Q8T3_9ACTN</name>
<dbReference type="AlphaFoldDB" id="A0A919Q8T3"/>
<sequence length="612" mass="67549">MAPDGGFNAPPSQLIWQPGLVLGWDPAQLDTAFTRSRLGLVSISRGFAPQQNVVVVVGDAAEDFALAHVYRRLYGRGIWLPNAWLASNAVQSMAIFGLRSTLSKHVLRGGKVIVATTSLEAPSIDVVLSELRQPTFWSEGDHERLAKQFEEHVLGGAVTWPTDRMQYSAVDGQFDQDYAIPIKRNEAGDVEMAVICPPPAINQPELAGSANLHWQVDVELIETVSPRGRGLDGHAVLAEGQDPYLTWVRNGRDGIVYESERFNFIAAGTSPVSRLARPRLRVPGLARWADLMARQADRRMRFSAAGRRVEVMRQLWGDRATLASQFAGPMLPVLRKFRPTAKKSTLALSEANGDVLATGAGQHLWEAYLTFSGVLHYGEADKGSTQVFREQVDEMLTRGILRRGLILGCELCGRPAFLEIGDLAQMNRCPRCSAANSLSQARWRKPEDEPQWYYDLHPTVREHLAQDGEIPLLLSHHLRSGSREYNDAAELELSDDSGPLAECDLVALRDGKIITAEAKRTGSLGEGKTLRQAIAKRALLAEQIQADQILLATTDAKWQQASVDALRQEIRQRPWTMPAPQARLICGLGTATVTDMELDAETGLLTPWPKDR</sequence>
<protein>
    <submittedName>
        <fullName evidence="1">Uncharacterized protein</fullName>
    </submittedName>
</protein>
<keyword evidence="2" id="KW-1185">Reference proteome</keyword>